<gene>
    <name evidence="3" type="ORF">Cvel_3973</name>
</gene>
<dbReference type="VEuPathDB" id="CryptoDB:Cvel_3973"/>
<feature type="region of interest" description="Disordered" evidence="1">
    <location>
        <begin position="1576"/>
        <end position="1603"/>
    </location>
</feature>
<feature type="region of interest" description="Disordered" evidence="1">
    <location>
        <begin position="637"/>
        <end position="665"/>
    </location>
</feature>
<feature type="compositionally biased region" description="Polar residues" evidence="1">
    <location>
        <begin position="955"/>
        <end position="969"/>
    </location>
</feature>
<dbReference type="InterPro" id="IPR036871">
    <property type="entry name" value="PX_dom_sf"/>
</dbReference>
<reference evidence="3" key="1">
    <citation type="submission" date="2014-11" db="EMBL/GenBank/DDBJ databases">
        <authorList>
            <person name="Otto D Thomas"/>
            <person name="Naeem Raeece"/>
        </authorList>
    </citation>
    <scope>NUCLEOTIDE SEQUENCE</scope>
</reference>
<feature type="compositionally biased region" description="Acidic residues" evidence="1">
    <location>
        <begin position="1497"/>
        <end position="1507"/>
    </location>
</feature>
<dbReference type="CDD" id="cd06093">
    <property type="entry name" value="PX_domain"/>
    <property type="match status" value="1"/>
</dbReference>
<accession>A0A0G4G0E7</accession>
<feature type="compositionally biased region" description="Basic and acidic residues" evidence="1">
    <location>
        <begin position="854"/>
        <end position="863"/>
    </location>
</feature>
<feature type="domain" description="PX" evidence="2">
    <location>
        <begin position="30"/>
        <end position="168"/>
    </location>
</feature>
<feature type="region of interest" description="Disordered" evidence="1">
    <location>
        <begin position="1488"/>
        <end position="1507"/>
    </location>
</feature>
<dbReference type="PROSITE" id="PS50195">
    <property type="entry name" value="PX"/>
    <property type="match status" value="1"/>
</dbReference>
<dbReference type="EMBL" id="CDMZ01000761">
    <property type="protein sequence ID" value="CEM21003.1"/>
    <property type="molecule type" value="Genomic_DNA"/>
</dbReference>
<dbReference type="Gene3D" id="3.30.1520.10">
    <property type="entry name" value="Phox-like domain"/>
    <property type="match status" value="1"/>
</dbReference>
<dbReference type="InterPro" id="IPR001683">
    <property type="entry name" value="PX_dom"/>
</dbReference>
<dbReference type="SMART" id="SM00312">
    <property type="entry name" value="PX"/>
    <property type="match status" value="1"/>
</dbReference>
<sequence>MSAKVEGRRISSKASSVRYEVETPAPPVVSVRVSRVEEVTATFGKHLRHMAYVIEFNECGHVHLVKKRFREFVKLDKEAYVIEFNECGHVHLVKKRFREFVKLDKELRRRRLPVAELPPKKVFGNFEAAFIEARREGLESYLQRLLVLPEILDDDLIWEFVEADVAAVIVGRFVSDRSSIPLLRRLRALNLLCRRVLAESGGGRGRNNQARIPMGGRGESQSAGGGGRFGVSNDHAEMSGGSLEAWQGGTALQRQEYNYAQSLSGAAPSSLSGSQGNLWLSLVTHSEVVRRLGDIALRGETVLHPLVTSIFLCLLKTGDTVALQRLTKHSALAAGLSMLDSERPPDFGRSDRECREALRSSAACQAFMIRLSALCPSALFRFFNKEGGFSRLRHSISINMRMGGGAGVGVGVEGRDGRGGSSVGRGGVGMGGLSSVGVRRFQVPHPPLLAAIVWLASAAPEIQGALGEGDSVATTVLSCLIRSEDGTARGLAGAVLALLLVGRRFEEAAAAAGMSAATAVPLEGGAGSLAAAAADLFPLRAAKDGSQLFPSAQQQQQQPMHMQLAARAAASVERLPAELEDPAAVPVDWVFLRQLFLLPAAVTPRVGPQGAATEEAAGFLRLRRVIESAFTSAVPLVSAQEQQQQEQDRSSGADGVSRSRSSSGGGKGEGFLGVLHFLLWLVTGLLCRMPGWQKETGGVPLQGPTLPLLDTEGLLADSEESAEGGEELREGDAESVDGGNTQCAMTVAAFLGDEGPASGVPPKVGSPALSPSSLPPVHGGGEQRRHTTSPPLAAKPEPKWRRSLRMIFDKKLREEVRQQKQIEQSREAERRRSTGSDGRPFTEANSISGFRTAHGGEKEKDEFESVDSSCSAPSSHRFRSPSPSGHNSRRESFKSISPSPGGANVSSSAAAVLAQCPPNPHNLSRIEEEDAAASSVRGGRQGNGPFAAFDARNGPSAQRASQTFGSDSFLLQQPWGNGFAGGQLGDPSLFQSAADPDAHSFRRQSLAAAAEAGFVALLDDLLASPILAEVAESRASPEEEGRARDAGVVPKRLQAKAVRSLAARCLLELPRGTGGTVAAEQADCSGSPATVAAAAEAAVNASGASLPQMECRLKVAGVLLADLQADVDSQRDHLRVQQDALTVRERWATARLSTLPFGPSHLDDFATVLSDFLASRSALSDSLNQTKARAQTLQGSLESSALSRVGLASSAEEFVSEVAALRSEEAEAVASEAALAEREAELQQAKTAAQKIFKDLVDINTSLHHAQDNLATARRFAASSRERWMEAEADITNAPARREMLSSRRVDLQEAIQRGEVEAGQLQRDTERLQKVAEESRLQTGELQKTREALLNLLGSFAASWKETRNSTSSSASSSSAHAPAADPVFVFTAPVGGGVEDVTAAAAASKVGGEREAGGGHPLSIRPQTEKLADLAAQIPGSVVTRHAIRSLISAVHALRAAVSAAEDDGESAREAFVSLDDVSAGISLAETDGGVRGDEQEESGEDQEEAVSVVLPRLLRSFRFRLSRCVEEIDTEIVEVAADKKTRELNAALHRTRALAAEQDRRRTEAATVTRTLEENLQPENLLSKAADLQQQSRSADSDVSAKAEKVAELREKARGVQTEFEGPVKQRVATATDAHLAAKERVAARRSAKVRALRQLALRMASQESDIRGLLSALERAEKERTRVAAMSRGVDVQLLREKRVRQQFLSSLGALQERLSLLGTLLGQVDDKPLGALENDLNASAQAALVGGAGRRSVSSGGGASPLGLQTTQGGRRRSSVASGSAASGRSEGGLSSSHPRSSTQRHIPSTATPTQTQAPPPFFPPQSPGPSVPIEPEPRGSLGAAAGREPEGDPGTEGAVEVFSEARESFTEGAEKGTHCENQKGSRNEIVSGCEEEGDPGDERLSPKSFGSALQ</sequence>
<feature type="compositionally biased region" description="Low complexity" evidence="1">
    <location>
        <begin position="871"/>
        <end position="884"/>
    </location>
</feature>
<feature type="compositionally biased region" description="Basic and acidic residues" evidence="1">
    <location>
        <begin position="807"/>
        <end position="834"/>
    </location>
</feature>
<evidence type="ECO:0000313" key="3">
    <source>
        <dbReference type="EMBL" id="CEM21003.1"/>
    </source>
</evidence>
<feature type="compositionally biased region" description="Gly residues" evidence="1">
    <location>
        <begin position="215"/>
        <end position="229"/>
    </location>
</feature>
<feature type="compositionally biased region" description="Low complexity" evidence="1">
    <location>
        <begin position="766"/>
        <end position="776"/>
    </location>
</feature>
<name>A0A0G4G0E7_9ALVE</name>
<feature type="compositionally biased region" description="Basic and acidic residues" evidence="1">
    <location>
        <begin position="1865"/>
        <end position="1888"/>
    </location>
</feature>
<feature type="region of interest" description="Disordered" evidence="1">
    <location>
        <begin position="718"/>
        <end position="739"/>
    </location>
</feature>
<organism evidence="3">
    <name type="scientific">Chromera velia CCMP2878</name>
    <dbReference type="NCBI Taxonomy" id="1169474"/>
    <lineage>
        <taxon>Eukaryota</taxon>
        <taxon>Sar</taxon>
        <taxon>Alveolata</taxon>
        <taxon>Colpodellida</taxon>
        <taxon>Chromeraceae</taxon>
        <taxon>Chromera</taxon>
    </lineage>
</organism>
<feature type="region of interest" description="Disordered" evidence="1">
    <location>
        <begin position="754"/>
        <end position="969"/>
    </location>
</feature>
<feature type="region of interest" description="Disordered" evidence="1">
    <location>
        <begin position="1754"/>
        <end position="1916"/>
    </location>
</feature>
<dbReference type="GO" id="GO:0035091">
    <property type="term" value="F:phosphatidylinositol binding"/>
    <property type="evidence" value="ECO:0007669"/>
    <property type="project" value="InterPro"/>
</dbReference>
<feature type="compositionally biased region" description="Low complexity" evidence="1">
    <location>
        <begin position="1809"/>
        <end position="1818"/>
    </location>
</feature>
<feature type="compositionally biased region" description="Pro residues" evidence="1">
    <location>
        <begin position="1819"/>
        <end position="1836"/>
    </location>
</feature>
<feature type="compositionally biased region" description="Polar residues" evidence="1">
    <location>
        <begin position="1799"/>
        <end position="1808"/>
    </location>
</feature>
<evidence type="ECO:0000259" key="2">
    <source>
        <dbReference type="PROSITE" id="PS50195"/>
    </source>
</evidence>
<protein>
    <recommendedName>
        <fullName evidence="2">PX domain-containing protein</fullName>
    </recommendedName>
</protein>
<evidence type="ECO:0000256" key="1">
    <source>
        <dbReference type="SAM" id="MobiDB-lite"/>
    </source>
</evidence>
<feature type="compositionally biased region" description="Low complexity" evidence="1">
    <location>
        <begin position="897"/>
        <end position="914"/>
    </location>
</feature>
<feature type="compositionally biased region" description="Low complexity" evidence="1">
    <location>
        <begin position="652"/>
        <end position="662"/>
    </location>
</feature>
<feature type="compositionally biased region" description="Low complexity" evidence="1">
    <location>
        <begin position="1780"/>
        <end position="1798"/>
    </location>
</feature>
<dbReference type="Pfam" id="PF00787">
    <property type="entry name" value="PX"/>
    <property type="match status" value="1"/>
</dbReference>
<feature type="region of interest" description="Disordered" evidence="1">
    <location>
        <begin position="202"/>
        <end position="231"/>
    </location>
</feature>
<dbReference type="SUPFAM" id="SSF64268">
    <property type="entry name" value="PX domain"/>
    <property type="match status" value="1"/>
</dbReference>
<proteinExistence type="predicted"/>